<dbReference type="EC" id="1.17.1.4" evidence="4"/>
<evidence type="ECO:0000256" key="1">
    <source>
        <dbReference type="ARBA" id="ARBA00022505"/>
    </source>
</evidence>
<proteinExistence type="predicted"/>
<protein>
    <submittedName>
        <fullName evidence="4">Xanthine dehydrogenase molybdenum-binding subunit XdhA</fullName>
        <ecNumber evidence="4">1.17.1.4</ecNumber>
    </submittedName>
</protein>
<keyword evidence="5" id="KW-1185">Reference proteome</keyword>
<name>A0ABM8VAB7_9BACL</name>
<evidence type="ECO:0000256" key="2">
    <source>
        <dbReference type="SAM" id="MobiDB-lite"/>
    </source>
</evidence>
<dbReference type="GO" id="GO:0004854">
    <property type="term" value="F:xanthine dehydrogenase activity"/>
    <property type="evidence" value="ECO:0007669"/>
    <property type="project" value="UniProtKB-EC"/>
</dbReference>
<feature type="domain" description="Aldehyde oxidase/xanthine dehydrogenase a/b hammerhead" evidence="3">
    <location>
        <begin position="31"/>
        <end position="135"/>
    </location>
</feature>
<dbReference type="Pfam" id="PF01315">
    <property type="entry name" value="Ald_Xan_dh_C"/>
    <property type="match status" value="1"/>
</dbReference>
<reference evidence="4 5" key="1">
    <citation type="submission" date="2021-06" db="EMBL/GenBank/DDBJ databases">
        <authorList>
            <person name="Criscuolo A."/>
        </authorList>
    </citation>
    <scope>NUCLEOTIDE SEQUENCE [LARGE SCALE GENOMIC DNA]</scope>
    <source>
        <strain evidence="5">CIP 111802</strain>
    </source>
</reference>
<evidence type="ECO:0000259" key="3">
    <source>
        <dbReference type="SMART" id="SM01008"/>
    </source>
</evidence>
<keyword evidence="4" id="KW-0560">Oxidoreductase</keyword>
<dbReference type="PANTHER" id="PTHR11908:SF132">
    <property type="entry name" value="ALDEHYDE OXIDASE 1-RELATED"/>
    <property type="match status" value="1"/>
</dbReference>
<dbReference type="EMBL" id="CAJVCE010000001">
    <property type="protein sequence ID" value="CAG7615901.1"/>
    <property type="molecule type" value="Genomic_DNA"/>
</dbReference>
<sequence length="786" mass="86116">MKHYTSKKEGNPIGESLGKSVPRKETWEKVTGTAKYTNDIVRPGMLHATLAVSPHAHAKIISIDTSEAWKVPGVRAIVTGQDYPVFTGSPLSDRPPIAIDKVRYFGEPVALVVADQGYTAEKAARLIKMDFELLPVVHSPGEAYRPDAPLIHEHLASYKRDEDVYPEPGTNVANRTKMRKGDMEEGWRQSDHIIDVRVSLPQSDHAAMEVRCSIGEILPDGKVIIYSASQSPFFIRKSISESFHVPLQQITVHTPLVGGSYGGKAAIQLEFLVYMATKAVGGKAVKLVNSREQDMITSPVHIGLEATIKLGCNREGKIMAAEIWHLFDGGAYSDRGAVMNRAGAVDCTGPYRIDNLHCDSLCMYTNHPYSTSFRGFAHPELTFAIERAMDTMANRLDMDPLEFRLLNAIKPGDTTPTQNLLDRSKVGDLPQCIEKLKNLIGWDDRPPIEIDGHLIKARGVSCFWKNSSTPTDAGAGAVVLFHPDGSVNLLCGAVEIGQGTRTALTQLLAERLRMDERMIHISWDVNTEADPYYWKTVASRSTFLVGNAVMKAAEDAIGQLKHIASTVLQVSPEQLEVGEGMVFVKDRPDTRIEIKKIANGYKFPNGNTIGGQVIGRGSYAMRNLTLLDPETGKGNPGPEWTVGAQAVEVEVNTKDYTYKIVKAATVIDAGKVINPVFARGQVTGAMSMGLSFASREAYRLDRSGAILNWQLRTYKLIRYGEQPEYAVDFVETPHAEAPYGLRGIGEHGLIGMPAALANSLSTAVGVDLNHLPLTPESIWRAVHDSV</sequence>
<dbReference type="Proteomes" id="UP000730618">
    <property type="component" value="Unassembled WGS sequence"/>
</dbReference>
<dbReference type="Pfam" id="PF20256">
    <property type="entry name" value="MoCoBD_2"/>
    <property type="match status" value="1"/>
</dbReference>
<dbReference type="InterPro" id="IPR016208">
    <property type="entry name" value="Ald_Oxase/xanthine_DH-like"/>
</dbReference>
<dbReference type="RefSeq" id="WP_218096606.1">
    <property type="nucleotide sequence ID" value="NZ_CAJVCE010000001.1"/>
</dbReference>
<feature type="region of interest" description="Disordered" evidence="2">
    <location>
        <begin position="1"/>
        <end position="21"/>
    </location>
</feature>
<dbReference type="InterPro" id="IPR000674">
    <property type="entry name" value="Ald_Oxase/Xan_DH_a/b"/>
</dbReference>
<dbReference type="InterPro" id="IPR046867">
    <property type="entry name" value="AldOxase/xan_DH_MoCoBD2"/>
</dbReference>
<evidence type="ECO:0000313" key="4">
    <source>
        <dbReference type="EMBL" id="CAG7615901.1"/>
    </source>
</evidence>
<comment type="caution">
    <text evidence="4">The sequence shown here is derived from an EMBL/GenBank/DDBJ whole genome shotgun (WGS) entry which is preliminary data.</text>
</comment>
<dbReference type="SMART" id="SM01008">
    <property type="entry name" value="Ald_Xan_dh_C"/>
    <property type="match status" value="1"/>
</dbReference>
<feature type="compositionally biased region" description="Basic and acidic residues" evidence="2">
    <location>
        <begin position="1"/>
        <end position="10"/>
    </location>
</feature>
<organism evidence="4 5">
    <name type="scientific">Paenibacillus allorhizosphaerae</name>
    <dbReference type="NCBI Taxonomy" id="2849866"/>
    <lineage>
        <taxon>Bacteria</taxon>
        <taxon>Bacillati</taxon>
        <taxon>Bacillota</taxon>
        <taxon>Bacilli</taxon>
        <taxon>Bacillales</taxon>
        <taxon>Paenibacillaceae</taxon>
        <taxon>Paenibacillus</taxon>
    </lineage>
</organism>
<evidence type="ECO:0000313" key="5">
    <source>
        <dbReference type="Proteomes" id="UP000730618"/>
    </source>
</evidence>
<dbReference type="PANTHER" id="PTHR11908">
    <property type="entry name" value="XANTHINE DEHYDROGENASE"/>
    <property type="match status" value="1"/>
</dbReference>
<gene>
    <name evidence="4" type="primary">xdhA</name>
    <name evidence="4" type="ORF">PAECIP111802_00224</name>
</gene>
<accession>A0ABM8VAB7</accession>
<dbReference type="Pfam" id="PF02738">
    <property type="entry name" value="MoCoBD_1"/>
    <property type="match status" value="1"/>
</dbReference>
<keyword evidence="1" id="KW-0500">Molybdenum</keyword>
<dbReference type="InterPro" id="IPR008274">
    <property type="entry name" value="AldOxase/xan_DH_MoCoBD1"/>
</dbReference>